<keyword evidence="14" id="KW-0539">Nucleus</keyword>
<dbReference type="SMART" id="SM00913">
    <property type="entry name" value="IBN_N"/>
    <property type="match status" value="1"/>
</dbReference>
<evidence type="ECO:0000256" key="5">
    <source>
        <dbReference type="ARBA" id="ARBA00008669"/>
    </source>
</evidence>
<dbReference type="GO" id="GO:0005794">
    <property type="term" value="C:Golgi apparatus"/>
    <property type="evidence" value="ECO:0007669"/>
    <property type="project" value="UniProtKB-SubCell"/>
</dbReference>
<evidence type="ECO:0000256" key="9">
    <source>
        <dbReference type="ARBA" id="ARBA00022553"/>
    </source>
</evidence>
<dbReference type="PROSITE" id="PS50166">
    <property type="entry name" value="IMPORTIN_B_NT"/>
    <property type="match status" value="1"/>
</dbReference>
<feature type="domain" description="Importin N-terminal" evidence="18">
    <location>
        <begin position="1837"/>
        <end position="1910"/>
    </location>
</feature>
<dbReference type="PANTHER" id="PTHR10663:SF124">
    <property type="entry name" value="BREFELDIN A-INHIBITED GUANINE NUCLEOTIDE-EXCHANGE PROTEIN 2"/>
    <property type="match status" value="1"/>
</dbReference>
<dbReference type="Pfam" id="PF20252">
    <property type="entry name" value="BIG2_C"/>
    <property type="match status" value="1"/>
</dbReference>
<dbReference type="InterPro" id="IPR032629">
    <property type="entry name" value="DCB_dom"/>
</dbReference>
<evidence type="ECO:0000313" key="21">
    <source>
        <dbReference type="Proteomes" id="UP000190648"/>
    </source>
</evidence>
<feature type="region of interest" description="Disordered" evidence="17">
    <location>
        <begin position="1517"/>
        <end position="1536"/>
    </location>
</feature>
<evidence type="ECO:0000259" key="19">
    <source>
        <dbReference type="PROSITE" id="PS50190"/>
    </source>
</evidence>
<evidence type="ECO:0000256" key="17">
    <source>
        <dbReference type="SAM" id="MobiDB-lite"/>
    </source>
</evidence>
<name>A0A1V4KL61_PATFA</name>
<evidence type="ECO:0000256" key="8">
    <source>
        <dbReference type="ARBA" id="ARBA00022490"/>
    </source>
</evidence>
<dbReference type="GO" id="GO:0048471">
    <property type="term" value="C:perinuclear region of cytoplasm"/>
    <property type="evidence" value="ECO:0007669"/>
    <property type="project" value="UniProtKB-SubCell"/>
</dbReference>
<dbReference type="InterPro" id="IPR005043">
    <property type="entry name" value="XPO2_C"/>
</dbReference>
<evidence type="ECO:0000256" key="12">
    <source>
        <dbReference type="ARBA" id="ARBA00023034"/>
    </source>
</evidence>
<comment type="caution">
    <text evidence="20">The sequence shown here is derived from an EMBL/GenBank/DDBJ whole genome shotgun (WGS) entry which is preliminary data.</text>
</comment>
<dbReference type="EMBL" id="LSYS01002950">
    <property type="protein sequence ID" value="OPJ85186.1"/>
    <property type="molecule type" value="Genomic_DNA"/>
</dbReference>
<dbReference type="GO" id="GO:0006886">
    <property type="term" value="P:intracellular protein transport"/>
    <property type="evidence" value="ECO:0007669"/>
    <property type="project" value="InterPro"/>
</dbReference>
<keyword evidence="8" id="KW-0963">Cytoplasm</keyword>
<evidence type="ECO:0000256" key="16">
    <source>
        <dbReference type="ARBA" id="ARBA00032265"/>
    </source>
</evidence>
<dbReference type="InterPro" id="IPR032691">
    <property type="entry name" value="Mon2/Sec7/BIG1-like_HUS"/>
</dbReference>
<evidence type="ECO:0000256" key="15">
    <source>
        <dbReference type="ARBA" id="ARBA00030693"/>
    </source>
</evidence>
<evidence type="ECO:0000259" key="18">
    <source>
        <dbReference type="PROSITE" id="PS50166"/>
    </source>
</evidence>
<keyword evidence="10" id="KW-0344">Guanine-nucleotide releasing factor</keyword>
<evidence type="ECO:0000256" key="2">
    <source>
        <dbReference type="ARBA" id="ARBA00004370"/>
    </source>
</evidence>
<dbReference type="InterPro" id="IPR013713">
    <property type="entry name" value="XPO2_central"/>
</dbReference>
<protein>
    <recommendedName>
        <fullName evidence="6">Exportin-2</fullName>
    </recommendedName>
    <alternativeName>
        <fullName evidence="16">Chromosome segregation 1-like protein</fullName>
    </alternativeName>
    <alternativeName>
        <fullName evidence="15">Importin-alpha re-exporter</fullName>
    </alternativeName>
</protein>
<proteinExistence type="inferred from homology"/>
<dbReference type="PROSITE" id="PS50190">
    <property type="entry name" value="SEC7"/>
    <property type="match status" value="1"/>
</dbReference>
<dbReference type="Gene3D" id="1.10.1000.11">
    <property type="entry name" value="Arf Nucleotide-binding Site Opener,domain 2"/>
    <property type="match status" value="1"/>
</dbReference>
<dbReference type="FunFam" id="1.10.220.20:FF:000002">
    <property type="entry name" value="Brefeldin A-inhibited guanine nucleotide-exchange protein 1"/>
    <property type="match status" value="1"/>
</dbReference>
<reference evidence="20 21" key="1">
    <citation type="submission" date="2016-02" db="EMBL/GenBank/DDBJ databases">
        <title>Band-tailed pigeon sequencing and assembly.</title>
        <authorList>
            <person name="Soares A.E."/>
            <person name="Novak B.J."/>
            <person name="Rice E.S."/>
            <person name="O'Connell B."/>
            <person name="Chang D."/>
            <person name="Weber S."/>
            <person name="Shapiro B."/>
        </authorList>
    </citation>
    <scope>NUCLEOTIDE SEQUENCE [LARGE SCALE GENOMIC DNA]</scope>
    <source>
        <strain evidence="20">BTP2013</strain>
        <tissue evidence="20">Blood</tissue>
    </source>
</reference>
<dbReference type="Pfam" id="PF16213">
    <property type="entry name" value="DCB"/>
    <property type="match status" value="1"/>
</dbReference>
<dbReference type="FunFam" id="1.25.10.10:FF:000143">
    <property type="entry name" value="ADP-ribosylation factor guanine nucleotide-exchange factor 2 (brefeldin A-inhibited)"/>
    <property type="match status" value="1"/>
</dbReference>
<dbReference type="InterPro" id="IPR035999">
    <property type="entry name" value="Sec7_dom_sf"/>
</dbReference>
<dbReference type="GO" id="GO:0031267">
    <property type="term" value="F:small GTPase binding"/>
    <property type="evidence" value="ECO:0007669"/>
    <property type="project" value="InterPro"/>
</dbReference>
<evidence type="ECO:0000256" key="7">
    <source>
        <dbReference type="ARBA" id="ARBA00022448"/>
    </source>
</evidence>
<evidence type="ECO:0000256" key="4">
    <source>
        <dbReference type="ARBA" id="ARBA00004601"/>
    </source>
</evidence>
<evidence type="ECO:0000256" key="14">
    <source>
        <dbReference type="ARBA" id="ARBA00023242"/>
    </source>
</evidence>
<dbReference type="GO" id="GO:0005085">
    <property type="term" value="F:guanyl-nucleotide exchange factor activity"/>
    <property type="evidence" value="ECO:0007669"/>
    <property type="project" value="UniProtKB-KW"/>
</dbReference>
<evidence type="ECO:0000313" key="20">
    <source>
        <dbReference type="EMBL" id="OPJ85186.1"/>
    </source>
</evidence>
<evidence type="ECO:0000256" key="6">
    <source>
        <dbReference type="ARBA" id="ARBA00018945"/>
    </source>
</evidence>
<dbReference type="SUPFAM" id="SSF48425">
    <property type="entry name" value="Sec7 domain"/>
    <property type="match status" value="1"/>
</dbReference>
<dbReference type="GO" id="GO:0005634">
    <property type="term" value="C:nucleus"/>
    <property type="evidence" value="ECO:0007669"/>
    <property type="project" value="UniProtKB-SubCell"/>
</dbReference>
<accession>A0A1V4KL61</accession>
<sequence length="2779" mass="314207">MQPPAREQDARTKSMFVSRALEKILAEKEAKRPPHGQLRRACQVALDEIKAELEKQREGTADPPKANFIEADKYFLPFELACQSKSPRIVSTSLDCLQKLIAYGHITGNAPDSGAPGKRLIDRIVETICNCFQGPQTDEGVQLQIIKALLTAVTSPYIEIHEGTILQTVRTCYNIYLASKNLINQTTAKATLTQMLNVIFTRMENQAIQESREAEKAHQQKWPGPAAPPVSRSPRTGVQQGHQQGTPAAPLRAELANGEPENGDGKPELDPALPASEETTDEGKEMVKSILEDVVKSAVKVAEEKQVTETVKALPSLETADIALPGSSNENVQTNGIPDDGQSVSSTDNLETDVSGHHAAARFSHIVQKDAFLVFRSLCKLSMKPLGDGPPDPKSHELRSKVVSLQLLLSVLQNAGPVFRTHEMFINAIKQYLCVALSKNGVSSVPDVFELSLAIFLTLLSNFKTHLKMQIEVFFKEIFLNILETSSSSFEHKWMVIQTLTRICADAQCVVDIYVNYDCDLNAANIFERLVNDLSKIAQGRSGHELGMTPLQELSLRKKGLECLVSILKCMVEWSKDLYVNPNHQTSLGSYRPPEQEAAEGRCSEGAGRRGSVSSLDSAVSGVGSVATQTAVPDDPEQFEVIKQQKEIIEHGIDLFNKKPKRGIQYLQEQGMLGTTAEDVAQFLHQEERLCSTQVGEFLGESNKFNKEVMYAYVDQLDFCGKDFVSALRIFLEGFRLPGEAQKIDRLMEKFAARYIECNQRQTLFASADTAYVLAYSIIMLTTDLHSPQVKNKMTKEQYIKMNRGINDSKDLPVEYLSTIYEEIEGKKIAMKETKEYAITTKCSKPSVANEKQRRLLYNLEMEQMAKTAKALMEAVSHAKAPFTSATHLDHVRPMFKLVWTPLLAAYSVGLQNCDDTEVASLCLEGIRCAIRIACIFGMQLERDAYVQALARFSLLTASSSITEMKQKNIDTIKTLITVAHTDGNYLGNSWHEILKCISQLELAQLIGTGVKTRYLSGSGREREGSIKGHVSGGEEFMGLGLGNLVGSGADRRHMASIQESVGETSSQSVVVAVDRIFTGSTRLDGNAIVDFVRWLCAVSMDELASPHHPRMFSLQKIVEISYYNMNRIRLQWSRIWHVIGDHFNKVGCNPNEDVAIFAVDSLRQLSMKFLEKGELANFRFQKDFLRPFEHIMKKNRSPTIRDMVIRCIAQMVNSQAGNIRSGWKNIFAVFHQAASDHDGNIVELAFQTTAHIVTHIFQQHFPAAIDSFQDAVKCLSEFACNVAFPDTSMEAIRLIRYCAKYVSERPQVLREYTSDDMNVAPGDRVWVRGWFPILFELSCIINRCKLDVRTRGLTVMFEIMKSYGHTFEKHWWQDLFRIVFRIFDNMKLPEQQTEKSEWMTTTCNHALYAICDVFTQFYEALNEILLPDILAQLHWCVKQDNEQLARSGTNCLENLVILNGQKFSPEVWGQTCNCMLEIFKTTIPHVLLTWRPAGMDEDLAEKHLDLDLDHQSLSSMDKNASERGQSQFSNPTDESWKGGPYTNQKLFAGLLIKCVVQLELIQTIDNIVFYPATSKKEDAEHMAAAQRDSLDADIHIDTEDQGMYKYMSSHHLFKLLDCLQESHSFSKAFNSNYEQRTVLWRAGFKGKSKPNLLKQETSSLACCLRILFRMYVDESRRDSWDAIQQRLLSVCSEALAYFITVNSESHREAWTNLLLLLLTKTLKISDEKFRAHASTYYPYLCEIMQFDLIPELRAVLRKFFLRIGVVFRICVAEEQMRPAGMSLPSCRGCRIRHRRCHRRGELPGSAKMELSDANLQTLTEYLKKTLDPDPAIRRPAEKFLESVEGSQNYPLLLLTLLEKSQENVIKVCASVTFKNYIKRNWRIVEDEPNKICESDRIAIKANIVPLMLSSPEQIQKQLSDAISIIGREDFPQKWPDLLTEMVNRFQSGDFHVINGVLRTAHSLFKRYRHEFKSNELWTEIKLVLDAFALPLTNLFKATIELCSTHANDASALKVLFSSLILIAKLFYSLNFQDLPEFFEDNMETWMTNFHTLLTLDNKLLQTDDEEEAGLLELLKSQICDNAALYAQKYDEEFQPYLPRFVTAIWNLLVTTGQEVKYDLLVSNAIQFLASVCERPHYKHLFEDQNTLTSICEKVIVPNMEFRAADEEAFEDNSEEYIRRDLEGSDIDTRRRAACDLVRGLCKFFEGPVTGIFSGYVNSMLQEYAKNPSVNWKHKDAAIYLVTSLASKAQTQKHGITQANELVNLTEFFVNHIQPDLKSANVNEFPVLKADGIKYIMIFRNQVPKEQLLVSIPLLINHLQAESIVVHTYAAHALERLFTMRGTNNTTLITAAEMAPFVEVLLTNLFKALTLPGSSENEYIMKAIMRSFSLLQESIIPYIPSVITQLTQKLLAVSKNPSKPHFNHYMFESICLSIRITCKANPDAVGSFEEALFMVFTEILQNDVQEFIPYVFQVMSLLLEMHKNEIPTSYMALFPHLLQPVLWERTGNIPPLVRLLQAYLERGANTIASAAADKIPGLLGVFQKLIASKANDHQGFYLLNSIIEHMPPESVAQYRKQIFILLFQRLQNSKTTKFIKSFLVFINLYCIKYGALALQEIFDSIQPKMFGMVLEKIIIPEIQKVSGQVEKKICAVGITKILTECPPMMDTEYTKLWTPLLQALIGLFELPEDDTIPDEEHFIDIEDTPGYQTAFSQLAFAGKKEHDPVGQMVNNPRIHLAQSLHKLSTACPGRVPSMLSTSLNAEALQYLQGYLQAASVTLL</sequence>
<feature type="compositionally biased region" description="Polar residues" evidence="17">
    <location>
        <begin position="233"/>
        <end position="246"/>
    </location>
</feature>
<feature type="compositionally biased region" description="Polar residues" evidence="17">
    <location>
        <begin position="326"/>
        <end position="349"/>
    </location>
</feature>
<evidence type="ECO:0000256" key="1">
    <source>
        <dbReference type="ARBA" id="ARBA00004123"/>
    </source>
</evidence>
<dbReference type="Gene3D" id="1.10.220.20">
    <property type="match status" value="1"/>
</dbReference>
<dbReference type="InterPro" id="IPR011989">
    <property type="entry name" value="ARM-like"/>
</dbReference>
<keyword evidence="13" id="KW-0472">Membrane</keyword>
<dbReference type="Pfam" id="PF12783">
    <property type="entry name" value="Sec7-like_HUS"/>
    <property type="match status" value="1"/>
</dbReference>
<dbReference type="InterPro" id="IPR001494">
    <property type="entry name" value="Importin-beta_N"/>
</dbReference>
<comment type="subcellular location">
    <subcellularLocation>
        <location evidence="3">Cytoplasm</location>
        <location evidence="3">Perinuclear region</location>
    </subcellularLocation>
    <subcellularLocation>
        <location evidence="4">Golgi apparatus</location>
        <location evidence="4">trans-Golgi network</location>
    </subcellularLocation>
    <subcellularLocation>
        <location evidence="2">Membrane</location>
    </subcellularLocation>
    <subcellularLocation>
        <location evidence="1">Nucleus</location>
    </subcellularLocation>
</comment>
<dbReference type="CDD" id="cd00171">
    <property type="entry name" value="Sec7"/>
    <property type="match status" value="1"/>
</dbReference>
<dbReference type="Pfam" id="PF03378">
    <property type="entry name" value="CAS_CSE1"/>
    <property type="match status" value="1"/>
</dbReference>
<evidence type="ECO:0000256" key="13">
    <source>
        <dbReference type="ARBA" id="ARBA00023136"/>
    </source>
</evidence>
<evidence type="ECO:0000256" key="10">
    <source>
        <dbReference type="ARBA" id="ARBA00022658"/>
    </source>
</evidence>
<dbReference type="FunFam" id="1.10.1000.11:FF:000003">
    <property type="entry name" value="Brefeldin A-inhibited guanine nucleotide-exchange protein 1"/>
    <property type="match status" value="1"/>
</dbReference>
<dbReference type="Pfam" id="PF01369">
    <property type="entry name" value="Sec7"/>
    <property type="match status" value="1"/>
</dbReference>
<keyword evidence="12" id="KW-0333">Golgi apparatus</keyword>
<dbReference type="SMART" id="SM00222">
    <property type="entry name" value="Sec7"/>
    <property type="match status" value="1"/>
</dbReference>
<feature type="domain" description="SEC7" evidence="19">
    <location>
        <begin position="638"/>
        <end position="827"/>
    </location>
</feature>
<feature type="region of interest" description="Disordered" evidence="17">
    <location>
        <begin position="322"/>
        <end position="350"/>
    </location>
</feature>
<dbReference type="Pfam" id="PF09324">
    <property type="entry name" value="Sec7-like_HDS"/>
    <property type="match status" value="1"/>
</dbReference>
<feature type="region of interest" description="Disordered" evidence="17">
    <location>
        <begin position="585"/>
        <end position="609"/>
    </location>
</feature>
<gene>
    <name evidence="20" type="primary">ARFGEF2</name>
    <name evidence="20" type="ORF">AV530_018198</name>
</gene>
<dbReference type="InterPro" id="IPR016024">
    <property type="entry name" value="ARM-type_fold"/>
</dbReference>
<dbReference type="Pfam" id="PF03810">
    <property type="entry name" value="IBN_N"/>
    <property type="match status" value="1"/>
</dbReference>
<feature type="region of interest" description="Disordered" evidence="17">
    <location>
        <begin position="210"/>
        <end position="284"/>
    </location>
</feature>
<feature type="compositionally biased region" description="Polar residues" evidence="17">
    <location>
        <begin position="1523"/>
        <end position="1534"/>
    </location>
</feature>
<dbReference type="Proteomes" id="UP000190648">
    <property type="component" value="Unassembled WGS sequence"/>
</dbReference>
<dbReference type="Gene3D" id="1.25.10.10">
    <property type="entry name" value="Leucine-rich Repeat Variant"/>
    <property type="match status" value="2"/>
</dbReference>
<comment type="similarity">
    <text evidence="5">Belongs to the XPO2/CSE1 family.</text>
</comment>
<dbReference type="OrthoDB" id="18431at2759"/>
<dbReference type="InterPro" id="IPR000904">
    <property type="entry name" value="Sec7_dom"/>
</dbReference>
<organism evidence="20 21">
    <name type="scientific">Patagioenas fasciata monilis</name>
    <dbReference type="NCBI Taxonomy" id="372326"/>
    <lineage>
        <taxon>Eukaryota</taxon>
        <taxon>Metazoa</taxon>
        <taxon>Chordata</taxon>
        <taxon>Craniata</taxon>
        <taxon>Vertebrata</taxon>
        <taxon>Euteleostomi</taxon>
        <taxon>Archelosauria</taxon>
        <taxon>Archosauria</taxon>
        <taxon>Dinosauria</taxon>
        <taxon>Saurischia</taxon>
        <taxon>Theropoda</taxon>
        <taxon>Coelurosauria</taxon>
        <taxon>Aves</taxon>
        <taxon>Neognathae</taxon>
        <taxon>Neoaves</taxon>
        <taxon>Columbimorphae</taxon>
        <taxon>Columbiformes</taxon>
        <taxon>Columbidae</taxon>
        <taxon>Patagioenas</taxon>
    </lineage>
</organism>
<dbReference type="Pfam" id="PF08506">
    <property type="entry name" value="Cse1"/>
    <property type="match status" value="1"/>
</dbReference>
<dbReference type="SUPFAM" id="SSF48371">
    <property type="entry name" value="ARM repeat"/>
    <property type="match status" value="2"/>
</dbReference>
<dbReference type="STRING" id="372326.A0A1V4KL61"/>
<keyword evidence="11" id="KW-0653">Protein transport</keyword>
<dbReference type="FunFam" id="1.25.10.10:FF:000057">
    <property type="entry name" value="Exportin-2 isoform 1"/>
    <property type="match status" value="1"/>
</dbReference>
<evidence type="ECO:0000256" key="3">
    <source>
        <dbReference type="ARBA" id="ARBA00004556"/>
    </source>
</evidence>
<dbReference type="InterPro" id="IPR046455">
    <property type="entry name" value="Sec7/BIG1-like_C"/>
</dbReference>
<dbReference type="InterPro" id="IPR023394">
    <property type="entry name" value="Sec7_C_sf"/>
</dbReference>
<dbReference type="GO" id="GO:0016020">
    <property type="term" value="C:membrane"/>
    <property type="evidence" value="ECO:0007669"/>
    <property type="project" value="UniProtKB-SubCell"/>
</dbReference>
<dbReference type="GO" id="GO:0032012">
    <property type="term" value="P:regulation of ARF protein signal transduction"/>
    <property type="evidence" value="ECO:0007669"/>
    <property type="project" value="InterPro"/>
</dbReference>
<keyword evidence="21" id="KW-1185">Reference proteome</keyword>
<keyword evidence="9" id="KW-0597">Phosphoprotein</keyword>
<dbReference type="InterPro" id="IPR015403">
    <property type="entry name" value="Mon2/Sec7/BIG1-like_HDS"/>
</dbReference>
<dbReference type="PANTHER" id="PTHR10663">
    <property type="entry name" value="GUANYL-NUCLEOTIDE EXCHANGE FACTOR"/>
    <property type="match status" value="1"/>
</dbReference>
<evidence type="ECO:0000256" key="11">
    <source>
        <dbReference type="ARBA" id="ARBA00022927"/>
    </source>
</evidence>
<keyword evidence="7" id="KW-0813">Transport</keyword>